<accession>A0A485AEJ1</accession>
<evidence type="ECO:0000313" key="2">
    <source>
        <dbReference type="Proteomes" id="UP000401081"/>
    </source>
</evidence>
<sequence length="197" mass="21411">MHYRLQVSRDTLHNKHGLGENMKIYMTDPDGDLILQKGRSIVVEFEHGQTLELAGSQSPLPPEIPDGFELWGGRIPTETSRDVVTSRLNITPVAANGITVSPYNEATSRAAITVLSVADDDGNLTPLTTSTAVLELANGKTVEVMEDYGQKGLLIWGGREPNPDLAVEEIKARTECLGLYPIAANVVHIFAYKLASD</sequence>
<organism evidence="1 2">
    <name type="scientific">Kluyvera cryocrescens</name>
    <name type="common">Kluyvera citrophila</name>
    <dbReference type="NCBI Taxonomy" id="580"/>
    <lineage>
        <taxon>Bacteria</taxon>
        <taxon>Pseudomonadati</taxon>
        <taxon>Pseudomonadota</taxon>
        <taxon>Gammaproteobacteria</taxon>
        <taxon>Enterobacterales</taxon>
        <taxon>Enterobacteriaceae</taxon>
        <taxon>Kluyvera</taxon>
    </lineage>
</organism>
<protein>
    <submittedName>
        <fullName evidence="1">Uncharacterized protein</fullName>
    </submittedName>
</protein>
<gene>
    <name evidence="1" type="ORF">NCTC12993_00951</name>
</gene>
<dbReference type="Proteomes" id="UP000401081">
    <property type="component" value="Unassembled WGS sequence"/>
</dbReference>
<name>A0A485AEJ1_KLUCR</name>
<dbReference type="EMBL" id="CAADJD010000011">
    <property type="protein sequence ID" value="VFS58183.1"/>
    <property type="molecule type" value="Genomic_DNA"/>
</dbReference>
<proteinExistence type="predicted"/>
<dbReference type="AlphaFoldDB" id="A0A485AEJ1"/>
<evidence type="ECO:0000313" key="1">
    <source>
        <dbReference type="EMBL" id="VFS58183.1"/>
    </source>
</evidence>
<keyword evidence="2" id="KW-1185">Reference proteome</keyword>
<reference evidence="1 2" key="1">
    <citation type="submission" date="2019-03" db="EMBL/GenBank/DDBJ databases">
        <authorList>
            <consortium name="Pathogen Informatics"/>
        </authorList>
    </citation>
    <scope>NUCLEOTIDE SEQUENCE [LARGE SCALE GENOMIC DNA]</scope>
    <source>
        <strain evidence="1 2">NCTC12993</strain>
    </source>
</reference>